<gene>
    <name evidence="2" type="ORF">DLM46_29005</name>
</gene>
<evidence type="ECO:0000313" key="3">
    <source>
        <dbReference type="Proteomes" id="UP000254875"/>
    </source>
</evidence>
<keyword evidence="1" id="KW-0732">Signal</keyword>
<name>A0A370N1D0_9BURK</name>
<keyword evidence="3" id="KW-1185">Reference proteome</keyword>
<evidence type="ECO:0000313" key="2">
    <source>
        <dbReference type="EMBL" id="RDJ99277.1"/>
    </source>
</evidence>
<accession>A0A370N1D0</accession>
<protein>
    <recommendedName>
        <fullName evidence="4">Membrane lipoprotein, cell wall extensin motif</fullName>
    </recommendedName>
</protein>
<dbReference type="Proteomes" id="UP000254875">
    <property type="component" value="Unassembled WGS sequence"/>
</dbReference>
<feature type="signal peptide" evidence="1">
    <location>
        <begin position="1"/>
        <end position="26"/>
    </location>
</feature>
<feature type="chain" id="PRO_5016712185" description="Membrane lipoprotein, cell wall extensin motif" evidence="1">
    <location>
        <begin position="27"/>
        <end position="92"/>
    </location>
</feature>
<evidence type="ECO:0008006" key="4">
    <source>
        <dbReference type="Google" id="ProtNLM"/>
    </source>
</evidence>
<sequence>MKVSCQLLASALLPALLAVVSLGAHADPWKDEKHHGGDYKEEYWDGACKVERKWKGNGEYKEKSKCKGGPSPAVIYQPPPAVIISPQVVIGQ</sequence>
<dbReference type="OrthoDB" id="6931506at2"/>
<evidence type="ECO:0000256" key="1">
    <source>
        <dbReference type="SAM" id="SignalP"/>
    </source>
</evidence>
<dbReference type="RefSeq" id="WP_115106461.1">
    <property type="nucleotide sequence ID" value="NZ_QHKS01000024.1"/>
</dbReference>
<reference evidence="3" key="1">
    <citation type="submission" date="2018-05" db="EMBL/GenBank/DDBJ databases">
        <authorList>
            <person name="Feng T."/>
        </authorList>
    </citation>
    <scope>NUCLEOTIDE SEQUENCE [LARGE SCALE GENOMIC DNA]</scope>
    <source>
        <strain evidence="3">S27</strain>
    </source>
</reference>
<organism evidence="2 3">
    <name type="scientific">Paraburkholderia lacunae</name>
    <dbReference type="NCBI Taxonomy" id="2211104"/>
    <lineage>
        <taxon>Bacteria</taxon>
        <taxon>Pseudomonadati</taxon>
        <taxon>Pseudomonadota</taxon>
        <taxon>Betaproteobacteria</taxon>
        <taxon>Burkholderiales</taxon>
        <taxon>Burkholderiaceae</taxon>
        <taxon>Paraburkholderia</taxon>
    </lineage>
</organism>
<comment type="caution">
    <text evidence="2">The sequence shown here is derived from an EMBL/GenBank/DDBJ whole genome shotgun (WGS) entry which is preliminary data.</text>
</comment>
<proteinExistence type="predicted"/>
<dbReference type="AlphaFoldDB" id="A0A370N1D0"/>
<dbReference type="EMBL" id="QHKS01000024">
    <property type="protein sequence ID" value="RDJ99277.1"/>
    <property type="molecule type" value="Genomic_DNA"/>
</dbReference>